<evidence type="ECO:0000313" key="5">
    <source>
        <dbReference type="EMBL" id="CAG8801235.1"/>
    </source>
</evidence>
<proteinExistence type="predicted"/>
<feature type="non-terminal residue" evidence="5">
    <location>
        <position position="1"/>
    </location>
</feature>
<dbReference type="Pfam" id="PF20147">
    <property type="entry name" value="Crinkler"/>
    <property type="match status" value="1"/>
</dbReference>
<dbReference type="InterPro" id="IPR045379">
    <property type="entry name" value="Crinkler_N"/>
</dbReference>
<comment type="caution">
    <text evidence="5">The sequence shown here is derived from an EMBL/GenBank/DDBJ whole genome shotgun (WGS) entry which is preliminary data.</text>
</comment>
<dbReference type="GO" id="GO:0043657">
    <property type="term" value="C:host cell"/>
    <property type="evidence" value="ECO:0007669"/>
    <property type="project" value="UniProtKB-SubCell"/>
</dbReference>
<organism evidence="5 6">
    <name type="scientific">Dentiscutata erythropus</name>
    <dbReference type="NCBI Taxonomy" id="1348616"/>
    <lineage>
        <taxon>Eukaryota</taxon>
        <taxon>Fungi</taxon>
        <taxon>Fungi incertae sedis</taxon>
        <taxon>Mucoromycota</taxon>
        <taxon>Glomeromycotina</taxon>
        <taxon>Glomeromycetes</taxon>
        <taxon>Diversisporales</taxon>
        <taxon>Gigasporaceae</taxon>
        <taxon>Dentiscutata</taxon>
    </lineage>
</organism>
<evidence type="ECO:0000256" key="2">
    <source>
        <dbReference type="ARBA" id="ARBA00004613"/>
    </source>
</evidence>
<evidence type="ECO:0000259" key="4">
    <source>
        <dbReference type="Pfam" id="PF20147"/>
    </source>
</evidence>
<comment type="subcellular location">
    <subcellularLocation>
        <location evidence="1">Host cell</location>
    </subcellularLocation>
    <subcellularLocation>
        <location evidence="2">Secreted</location>
    </subcellularLocation>
</comment>
<protein>
    <submittedName>
        <fullName evidence="5">4309_t:CDS:1</fullName>
    </submittedName>
</protein>
<name>A0A9N9K0K1_9GLOM</name>
<sequence length="195" mass="22869">DDPVTGSFGIEIEKRKSIYELKEEIKKYFPRLDSVDHVELALWKVNIPIDRCNAIQQFTFSEDDCLNPIKTIDGKIPENCLHIVFEIKPVYIIQDDVEFKAIQSFCRRHDSLPHVQDLEQILLMEFDTKIPIRRNIYDKKKKQIPMLDKYFCDENKENKTANILSSMCESATCQTYSDPGSLSSNYDYLISYIER</sequence>
<dbReference type="GO" id="GO:0005576">
    <property type="term" value="C:extracellular region"/>
    <property type="evidence" value="ECO:0007669"/>
    <property type="project" value="UniProtKB-SubCell"/>
</dbReference>
<dbReference type="EMBL" id="CAJVPY010035613">
    <property type="protein sequence ID" value="CAG8801235.1"/>
    <property type="molecule type" value="Genomic_DNA"/>
</dbReference>
<keyword evidence="6" id="KW-1185">Reference proteome</keyword>
<dbReference type="Proteomes" id="UP000789405">
    <property type="component" value="Unassembled WGS sequence"/>
</dbReference>
<dbReference type="OrthoDB" id="2304312at2759"/>
<feature type="non-terminal residue" evidence="5">
    <location>
        <position position="195"/>
    </location>
</feature>
<keyword evidence="3" id="KW-0964">Secreted</keyword>
<gene>
    <name evidence="5" type="ORF">DERYTH_LOCUS23419</name>
</gene>
<evidence type="ECO:0000256" key="1">
    <source>
        <dbReference type="ARBA" id="ARBA00004340"/>
    </source>
</evidence>
<accession>A0A9N9K0K1</accession>
<evidence type="ECO:0000313" key="6">
    <source>
        <dbReference type="Proteomes" id="UP000789405"/>
    </source>
</evidence>
<evidence type="ECO:0000256" key="3">
    <source>
        <dbReference type="ARBA" id="ARBA00022525"/>
    </source>
</evidence>
<dbReference type="AlphaFoldDB" id="A0A9N9K0K1"/>
<reference evidence="5" key="1">
    <citation type="submission" date="2021-06" db="EMBL/GenBank/DDBJ databases">
        <authorList>
            <person name="Kallberg Y."/>
            <person name="Tangrot J."/>
            <person name="Rosling A."/>
        </authorList>
    </citation>
    <scope>NUCLEOTIDE SEQUENCE</scope>
    <source>
        <strain evidence="5">MA453B</strain>
    </source>
</reference>
<feature type="domain" description="Crinkler effector protein N-terminal" evidence="4">
    <location>
        <begin position="7"/>
        <end position="79"/>
    </location>
</feature>